<reference evidence="1 2" key="1">
    <citation type="submission" date="2018-11" db="EMBL/GenBank/DDBJ databases">
        <title>Sequencing the genomes of 1000 actinobacteria strains.</title>
        <authorList>
            <person name="Klenk H.-P."/>
        </authorList>
    </citation>
    <scope>NUCLEOTIDE SEQUENCE [LARGE SCALE GENOMIC DNA]</scope>
    <source>
        <strain evidence="1 2">DSM 44254</strain>
    </source>
</reference>
<dbReference type="InterPro" id="IPR025341">
    <property type="entry name" value="DUF4247"/>
</dbReference>
<sequence length="133" mass="13712">MKGAAWGGGFLIAVGALIAALVLAGTSTSPASWIERHYAAQGDSWTTTDDPLTAAGDIADRHKPVDRAVDPSGVFLRYPDVIVAVLATGSGSVIHVDQADAGYRRWHEHVAGRWGGPAGHATLFRGGGPGDGK</sequence>
<dbReference type="Proteomes" id="UP000272400">
    <property type="component" value="Unassembled WGS sequence"/>
</dbReference>
<evidence type="ECO:0000313" key="1">
    <source>
        <dbReference type="EMBL" id="ROO82899.1"/>
    </source>
</evidence>
<dbReference type="Pfam" id="PF14042">
    <property type="entry name" value="DUF4247"/>
    <property type="match status" value="1"/>
</dbReference>
<protein>
    <submittedName>
        <fullName evidence="1">Uncharacterized protein DUF4247</fullName>
    </submittedName>
</protein>
<keyword evidence="2" id="KW-1185">Reference proteome</keyword>
<evidence type="ECO:0000313" key="2">
    <source>
        <dbReference type="Proteomes" id="UP000272400"/>
    </source>
</evidence>
<gene>
    <name evidence="1" type="ORF">EDD29_0384</name>
</gene>
<name>A0A3N1CNL2_9ACTN</name>
<organism evidence="1 2">
    <name type="scientific">Actinocorallia herbida</name>
    <dbReference type="NCBI Taxonomy" id="58109"/>
    <lineage>
        <taxon>Bacteria</taxon>
        <taxon>Bacillati</taxon>
        <taxon>Actinomycetota</taxon>
        <taxon>Actinomycetes</taxon>
        <taxon>Streptosporangiales</taxon>
        <taxon>Thermomonosporaceae</taxon>
        <taxon>Actinocorallia</taxon>
    </lineage>
</organism>
<dbReference type="RefSeq" id="WP_123661862.1">
    <property type="nucleotide sequence ID" value="NZ_RJKE01000001.1"/>
</dbReference>
<comment type="caution">
    <text evidence="1">The sequence shown here is derived from an EMBL/GenBank/DDBJ whole genome shotgun (WGS) entry which is preliminary data.</text>
</comment>
<dbReference type="EMBL" id="RJKE01000001">
    <property type="protein sequence ID" value="ROO82899.1"/>
    <property type="molecule type" value="Genomic_DNA"/>
</dbReference>
<proteinExistence type="predicted"/>
<accession>A0A3N1CNL2</accession>
<dbReference type="OrthoDB" id="4546889at2"/>
<dbReference type="AlphaFoldDB" id="A0A3N1CNL2"/>